<dbReference type="EMBL" id="SGWX01000001">
    <property type="protein sequence ID" value="RZS60244.1"/>
    <property type="molecule type" value="Genomic_DNA"/>
</dbReference>
<keyword evidence="3" id="KW-1185">Reference proteome</keyword>
<dbReference type="Pfam" id="PF11855">
    <property type="entry name" value="DUF3375"/>
    <property type="match status" value="1"/>
</dbReference>
<accession>A0A4Q7LZ75</accession>
<feature type="region of interest" description="Disordered" evidence="1">
    <location>
        <begin position="385"/>
        <end position="406"/>
    </location>
</feature>
<sequence>MNRIEGSYTGVLRAFRSPMLALLHKRDAPLVVALLSSVFRPDRAVVQVADAHTEIADAIAQLRAAGYDDLPDRPARELCRWWVEAGWLVRQADDARDAGAPAAGRGEGGETYRLSAHAVGALDVAGRAGGGHARVTRSRVLTLLEAVERLADDANPDALARIARLTREIEVRETERARLERDGVVEPVDDEQLLEAAENVLALVRELPADFARVAESIRSIQRETVTALRQDERPTGEVLRDYLDRAEHLMDATAEGRAFAGARRLLDDPQRLDQLADCLDLIVRHPFASRLPQRQRAELHAITQRIEQGFVDVLTAQRQASRVITTQVRHHDPLRDRQVDDLLRDVIAGLGAWMPTTRRAQPVDPLRRLPRAGVGRLRTTLADLRPADGPQPLAEWDDDGDEPSLEHAQAWGGPRYPQLAALLAQADADGGPVDVAAVFSGADDGLRRPVDLVGLLELGARHGLVERDEVAVVEAVRPDGTRRRLAFEGVALTRGPEPSGADQGEHDDHTEGDQ</sequence>
<gene>
    <name evidence="2" type="ORF">EV386_0496</name>
</gene>
<dbReference type="OrthoDB" id="3756696at2"/>
<dbReference type="InterPro" id="IPR021804">
    <property type="entry name" value="DUF3375"/>
</dbReference>
<protein>
    <submittedName>
        <fullName evidence="2">Uncharacterized protein DUF3375</fullName>
    </submittedName>
</protein>
<evidence type="ECO:0000256" key="1">
    <source>
        <dbReference type="SAM" id="MobiDB-lite"/>
    </source>
</evidence>
<evidence type="ECO:0000313" key="3">
    <source>
        <dbReference type="Proteomes" id="UP000293852"/>
    </source>
</evidence>
<evidence type="ECO:0000313" key="2">
    <source>
        <dbReference type="EMBL" id="RZS60244.1"/>
    </source>
</evidence>
<dbReference type="AlphaFoldDB" id="A0A4Q7LZ75"/>
<comment type="caution">
    <text evidence="2">The sequence shown here is derived from an EMBL/GenBank/DDBJ whole genome shotgun (WGS) entry which is preliminary data.</text>
</comment>
<dbReference type="Proteomes" id="UP000293852">
    <property type="component" value="Unassembled WGS sequence"/>
</dbReference>
<organism evidence="2 3">
    <name type="scientific">Xylanimonas ulmi</name>
    <dbReference type="NCBI Taxonomy" id="228973"/>
    <lineage>
        <taxon>Bacteria</taxon>
        <taxon>Bacillati</taxon>
        <taxon>Actinomycetota</taxon>
        <taxon>Actinomycetes</taxon>
        <taxon>Micrococcales</taxon>
        <taxon>Promicromonosporaceae</taxon>
        <taxon>Xylanimonas</taxon>
    </lineage>
</organism>
<feature type="compositionally biased region" description="Basic and acidic residues" evidence="1">
    <location>
        <begin position="504"/>
        <end position="515"/>
    </location>
</feature>
<name>A0A4Q7LZ75_9MICO</name>
<proteinExistence type="predicted"/>
<reference evidence="2 3" key="1">
    <citation type="submission" date="2019-02" db="EMBL/GenBank/DDBJ databases">
        <title>Sequencing the genomes of 1000 actinobacteria strains.</title>
        <authorList>
            <person name="Klenk H.-P."/>
        </authorList>
    </citation>
    <scope>NUCLEOTIDE SEQUENCE [LARGE SCALE GENOMIC DNA]</scope>
    <source>
        <strain evidence="2 3">DSM 16932</strain>
    </source>
</reference>
<dbReference type="RefSeq" id="WP_130412007.1">
    <property type="nucleotide sequence ID" value="NZ_SGWX01000001.1"/>
</dbReference>
<feature type="region of interest" description="Disordered" evidence="1">
    <location>
        <begin position="490"/>
        <end position="515"/>
    </location>
</feature>